<keyword evidence="2" id="KW-0804">Transcription</keyword>
<keyword evidence="1" id="KW-0805">Transcription regulation</keyword>
<accession>A0A3P3W4U1</accession>
<evidence type="ECO:0000313" key="4">
    <source>
        <dbReference type="EMBL" id="RRJ88669.1"/>
    </source>
</evidence>
<gene>
    <name evidence="4" type="ORF">EG850_00535</name>
</gene>
<dbReference type="InterPro" id="IPR027383">
    <property type="entry name" value="Znf_put"/>
</dbReference>
<organism evidence="4 5">
    <name type="scientific">Gulosibacter macacae</name>
    <dbReference type="NCBI Taxonomy" id="2488791"/>
    <lineage>
        <taxon>Bacteria</taxon>
        <taxon>Bacillati</taxon>
        <taxon>Actinomycetota</taxon>
        <taxon>Actinomycetes</taxon>
        <taxon>Micrococcales</taxon>
        <taxon>Microbacteriaceae</taxon>
        <taxon>Gulosibacter</taxon>
    </lineage>
</organism>
<comment type="caution">
    <text evidence="4">The sequence shown here is derived from an EMBL/GenBank/DDBJ whole genome shotgun (WGS) entry which is preliminary data.</text>
</comment>
<name>A0A3P3W4U1_9MICO</name>
<dbReference type="Pfam" id="PF13490">
    <property type="entry name" value="zf-HC2"/>
    <property type="match status" value="1"/>
</dbReference>
<reference evidence="4 5" key="1">
    <citation type="submission" date="2018-11" db="EMBL/GenBank/DDBJ databases">
        <title>YIM 102482-1 draft genome.</title>
        <authorList>
            <person name="Li G."/>
            <person name="Jiang Y."/>
        </authorList>
    </citation>
    <scope>NUCLEOTIDE SEQUENCE [LARGE SCALE GENOMIC DNA]</scope>
    <source>
        <strain evidence="4 5">YIM 102482-1</strain>
    </source>
</reference>
<sequence>MSDCGCEKAQLELQEYLRHELCTGDADAVRAHLEHCESCSSEAQVHTVITEVVRRSCRDEVAPSDLRTRVLDALRTSAH</sequence>
<dbReference type="Proteomes" id="UP000274391">
    <property type="component" value="Unassembled WGS sequence"/>
</dbReference>
<evidence type="ECO:0000256" key="1">
    <source>
        <dbReference type="ARBA" id="ARBA00023015"/>
    </source>
</evidence>
<dbReference type="Gene3D" id="1.10.10.1320">
    <property type="entry name" value="Anti-sigma factor, zinc-finger domain"/>
    <property type="match status" value="1"/>
</dbReference>
<keyword evidence="5" id="KW-1185">Reference proteome</keyword>
<dbReference type="RefSeq" id="WP_124968784.1">
    <property type="nucleotide sequence ID" value="NZ_RQVS01000001.1"/>
</dbReference>
<evidence type="ECO:0000256" key="2">
    <source>
        <dbReference type="ARBA" id="ARBA00023163"/>
    </source>
</evidence>
<evidence type="ECO:0000259" key="3">
    <source>
        <dbReference type="Pfam" id="PF13490"/>
    </source>
</evidence>
<dbReference type="AlphaFoldDB" id="A0A3P3W4U1"/>
<feature type="domain" description="Putative zinc-finger" evidence="3">
    <location>
        <begin position="6"/>
        <end position="39"/>
    </location>
</feature>
<protein>
    <submittedName>
        <fullName evidence="4">Mycothiol system anti-sigma-R factor</fullName>
    </submittedName>
</protein>
<evidence type="ECO:0000313" key="5">
    <source>
        <dbReference type="Proteomes" id="UP000274391"/>
    </source>
</evidence>
<dbReference type="InterPro" id="IPR041916">
    <property type="entry name" value="Anti_sigma_zinc_sf"/>
</dbReference>
<dbReference type="EMBL" id="RQVS01000001">
    <property type="protein sequence ID" value="RRJ88669.1"/>
    <property type="molecule type" value="Genomic_DNA"/>
</dbReference>
<dbReference type="OrthoDB" id="3267840at2"/>
<proteinExistence type="predicted"/>